<evidence type="ECO:0000313" key="2">
    <source>
        <dbReference type="EMBL" id="CAL5129735.1"/>
    </source>
</evidence>
<dbReference type="EMBL" id="CAXLJL010000014">
    <property type="protein sequence ID" value="CAL5129735.1"/>
    <property type="molecule type" value="Genomic_DNA"/>
</dbReference>
<evidence type="ECO:0000313" key="3">
    <source>
        <dbReference type="Proteomes" id="UP001497525"/>
    </source>
</evidence>
<reference evidence="2" key="1">
    <citation type="submission" date="2024-06" db="EMBL/GenBank/DDBJ databases">
        <authorList>
            <person name="Liu X."/>
            <person name="Lenzi L."/>
            <person name="Haldenby T S."/>
            <person name="Uol C."/>
        </authorList>
    </citation>
    <scope>NUCLEOTIDE SEQUENCE</scope>
</reference>
<accession>A0AAV2SZV3</accession>
<feature type="compositionally biased region" description="Polar residues" evidence="1">
    <location>
        <begin position="218"/>
        <end position="228"/>
    </location>
</feature>
<comment type="caution">
    <text evidence="2">The sequence shown here is derived from an EMBL/GenBank/DDBJ whole genome shotgun (WGS) entry which is preliminary data.</text>
</comment>
<feature type="region of interest" description="Disordered" evidence="1">
    <location>
        <begin position="157"/>
        <end position="181"/>
    </location>
</feature>
<sequence length="262" mass="28050">MGCGLSKPRTKPVAFYSGDGLAGGSNFQALETSALNLGKDVELRAGSRNSFDLAIKASPCLEVNTSHNGDMEPGTTTYGSTLAAVLPDEHICMSVAKELKGTMVHACPLQVKGDLNDTAYSVDQVSYDWLKLGRGDILPYTESNRPGDVLSERWSTHLSPTMRSEASLTASNGKDGAEDDQIYQPNGAEYLEDSEFPENQNSAVDTEADPSKNAFVVSDTTNSMNTHPQQQGSLGSLLAQKDQTSPEEESTPSPEQTPQPTE</sequence>
<feature type="compositionally biased region" description="Polar residues" evidence="1">
    <location>
        <begin position="157"/>
        <end position="172"/>
    </location>
</feature>
<protein>
    <submittedName>
        <fullName evidence="2">Uncharacterized protein</fullName>
    </submittedName>
</protein>
<dbReference type="Proteomes" id="UP001497525">
    <property type="component" value="Unassembled WGS sequence"/>
</dbReference>
<dbReference type="AlphaFoldDB" id="A0AAV2SZV3"/>
<proteinExistence type="predicted"/>
<name>A0AAV2SZV3_CALDB</name>
<feature type="region of interest" description="Disordered" evidence="1">
    <location>
        <begin position="198"/>
        <end position="262"/>
    </location>
</feature>
<gene>
    <name evidence="2" type="ORF">CDAUBV1_LOCUS808</name>
</gene>
<feature type="compositionally biased region" description="Low complexity" evidence="1">
    <location>
        <begin position="229"/>
        <end position="238"/>
    </location>
</feature>
<organism evidence="2 3">
    <name type="scientific">Calicophoron daubneyi</name>
    <name type="common">Rumen fluke</name>
    <name type="synonym">Paramphistomum daubneyi</name>
    <dbReference type="NCBI Taxonomy" id="300641"/>
    <lineage>
        <taxon>Eukaryota</taxon>
        <taxon>Metazoa</taxon>
        <taxon>Spiralia</taxon>
        <taxon>Lophotrochozoa</taxon>
        <taxon>Platyhelminthes</taxon>
        <taxon>Trematoda</taxon>
        <taxon>Digenea</taxon>
        <taxon>Plagiorchiida</taxon>
        <taxon>Pronocephalata</taxon>
        <taxon>Paramphistomoidea</taxon>
        <taxon>Paramphistomidae</taxon>
        <taxon>Calicophoron</taxon>
    </lineage>
</organism>
<evidence type="ECO:0000256" key="1">
    <source>
        <dbReference type="SAM" id="MobiDB-lite"/>
    </source>
</evidence>